<evidence type="ECO:0000256" key="1">
    <source>
        <dbReference type="SAM" id="MobiDB-lite"/>
    </source>
</evidence>
<keyword evidence="3" id="KW-1185">Reference proteome</keyword>
<dbReference type="Proteomes" id="UP000059113">
    <property type="component" value="Plasmid"/>
</dbReference>
<gene>
    <name evidence="2" type="ORF">CP97_14883</name>
</gene>
<reference evidence="2 3" key="1">
    <citation type="submission" date="2016-04" db="EMBL/GenBank/DDBJ databases">
        <title>The complete genome sequence of Erythrobacter atlanticus s21-N3.</title>
        <authorList>
            <person name="Wang W."/>
            <person name="Wang L."/>
            <person name="Zhuang L."/>
            <person name="Shao Z."/>
        </authorList>
    </citation>
    <scope>NUCLEOTIDE SEQUENCE [LARGE SCALE GENOMIC DNA]</scope>
    <source>
        <strain evidence="3">s21-N3</strain>
        <plasmid evidence="3">Plasmid</plasmid>
    </source>
</reference>
<dbReference type="RefSeq" id="WP_174539186.1">
    <property type="nucleotide sequence ID" value="NZ_CP015441.1"/>
</dbReference>
<evidence type="ECO:0000313" key="3">
    <source>
        <dbReference type="Proteomes" id="UP000059113"/>
    </source>
</evidence>
<dbReference type="AlphaFoldDB" id="A0A161I4E2"/>
<protein>
    <submittedName>
        <fullName evidence="2">Uncharacterized protein</fullName>
    </submittedName>
</protein>
<accession>A0A161I4E2</accession>
<organism evidence="2 3">
    <name type="scientific">Aurantiacibacter atlanticus</name>
    <dbReference type="NCBI Taxonomy" id="1648404"/>
    <lineage>
        <taxon>Bacteria</taxon>
        <taxon>Pseudomonadati</taxon>
        <taxon>Pseudomonadota</taxon>
        <taxon>Alphaproteobacteria</taxon>
        <taxon>Sphingomonadales</taxon>
        <taxon>Erythrobacteraceae</taxon>
        <taxon>Aurantiacibacter</taxon>
    </lineage>
</organism>
<proteinExistence type="predicted"/>
<feature type="compositionally biased region" description="Basic and acidic residues" evidence="1">
    <location>
        <begin position="1"/>
        <end position="24"/>
    </location>
</feature>
<dbReference type="EMBL" id="CP015441">
    <property type="protein sequence ID" value="ANC50571.1"/>
    <property type="molecule type" value="Genomic_DNA"/>
</dbReference>
<name>A0A161I4E2_9SPHN</name>
<evidence type="ECO:0000313" key="2">
    <source>
        <dbReference type="EMBL" id="ANC50571.1"/>
    </source>
</evidence>
<dbReference type="KEGG" id="ery:CP97_14883"/>
<feature type="region of interest" description="Disordered" evidence="1">
    <location>
        <begin position="1"/>
        <end position="66"/>
    </location>
</feature>
<sequence length="66" mass="7603">MEKTHGLRREPELPDHLDIARETPDSLPTGEFAIFEDDPDEAARASALRRRMQGLARQASQPRRRH</sequence>
<geneLocation type="plasmid" evidence="3"/>
<keyword evidence="2" id="KW-0614">Plasmid</keyword>